<reference evidence="9 10" key="1">
    <citation type="submission" date="2022-11" db="EMBL/GenBank/DDBJ databases">
        <title>Host association and intracellularity evolved multiple times independently in the Rickettsiales.</title>
        <authorList>
            <person name="Castelli M."/>
            <person name="Nardi T."/>
            <person name="Gammuto L."/>
            <person name="Bellinzona G."/>
            <person name="Sabaneyeva E."/>
            <person name="Potekhin A."/>
            <person name="Serra V."/>
            <person name="Petroni G."/>
            <person name="Sassera D."/>
        </authorList>
    </citation>
    <scope>NUCLEOTIDE SEQUENCE [LARGE SCALE GENOMIC DNA]</scope>
    <source>
        <strain evidence="9 10">NDG2</strain>
    </source>
</reference>
<comment type="cofactor">
    <cofactor evidence="7">
        <name>Fe(2+)</name>
        <dbReference type="ChEBI" id="CHEBI:29033"/>
    </cofactor>
    <text evidence="7">Binds 1 Fe(2+) ion per subunit.</text>
</comment>
<organism evidence="9 10">
    <name type="scientific">Candidatus Bandiella euplotis</name>
    <dbReference type="NCBI Taxonomy" id="1664265"/>
    <lineage>
        <taxon>Bacteria</taxon>
        <taxon>Pseudomonadati</taxon>
        <taxon>Pseudomonadota</taxon>
        <taxon>Alphaproteobacteria</taxon>
        <taxon>Rickettsiales</taxon>
        <taxon>Candidatus Midichloriaceae</taxon>
        <taxon>Candidatus Bandiella</taxon>
    </lineage>
</organism>
<evidence type="ECO:0000256" key="1">
    <source>
        <dbReference type="ARBA" id="ARBA00022679"/>
    </source>
</evidence>
<evidence type="ECO:0000256" key="5">
    <source>
        <dbReference type="ARBA" id="ARBA00023315"/>
    </source>
</evidence>
<evidence type="ECO:0000313" key="9">
    <source>
        <dbReference type="EMBL" id="WPX97116.1"/>
    </source>
</evidence>
<feature type="binding site" evidence="7">
    <location>
        <position position="115"/>
    </location>
    <ligand>
        <name>Fe cation</name>
        <dbReference type="ChEBI" id="CHEBI:24875"/>
    </ligand>
</feature>
<dbReference type="PANTHER" id="PTHR11735">
    <property type="entry name" value="TRNA N6-ADENOSINE THREONYLCARBAMOYLTRANSFERASE"/>
    <property type="match status" value="1"/>
</dbReference>
<keyword evidence="3 7" id="KW-0479">Metal-binding</keyword>
<keyword evidence="10" id="KW-1185">Reference proteome</keyword>
<comment type="catalytic activity">
    <reaction evidence="6 7">
        <text>L-threonylcarbamoyladenylate + adenosine(37) in tRNA = N(6)-L-threonylcarbamoyladenosine(37) in tRNA + AMP + H(+)</text>
        <dbReference type="Rhea" id="RHEA:37059"/>
        <dbReference type="Rhea" id="RHEA-COMP:10162"/>
        <dbReference type="Rhea" id="RHEA-COMP:10163"/>
        <dbReference type="ChEBI" id="CHEBI:15378"/>
        <dbReference type="ChEBI" id="CHEBI:73682"/>
        <dbReference type="ChEBI" id="CHEBI:74411"/>
        <dbReference type="ChEBI" id="CHEBI:74418"/>
        <dbReference type="ChEBI" id="CHEBI:456215"/>
        <dbReference type="EC" id="2.3.1.234"/>
    </reaction>
</comment>
<feature type="binding site" evidence="7">
    <location>
        <position position="277"/>
    </location>
    <ligand>
        <name>substrate</name>
    </ligand>
</feature>
<keyword evidence="1 7" id="KW-0808">Transferase</keyword>
<dbReference type="InterPro" id="IPR000905">
    <property type="entry name" value="Gcp-like_dom"/>
</dbReference>
<evidence type="ECO:0000313" key="10">
    <source>
        <dbReference type="Proteomes" id="UP001327219"/>
    </source>
</evidence>
<comment type="function">
    <text evidence="7">Required for the formation of a threonylcarbamoyl group on adenosine at position 37 (t(6)A37) in tRNAs that read codons beginning with adenine. Is involved in the transfer of the threonylcarbamoyl moiety of threonylcarbamoyl-AMP (TC-AMP) to the N6 group of A37, together with TsaE and TsaB. TsaD likely plays a direct catalytic role in this reaction.</text>
</comment>
<feature type="binding site" evidence="7">
    <location>
        <begin position="133"/>
        <end position="137"/>
    </location>
    <ligand>
        <name>substrate</name>
    </ligand>
</feature>
<comment type="similarity">
    <text evidence="7">Belongs to the KAE1 / TsaD family.</text>
</comment>
<dbReference type="SUPFAM" id="SSF53067">
    <property type="entry name" value="Actin-like ATPase domain"/>
    <property type="match status" value="1"/>
</dbReference>
<feature type="binding site" evidence="7">
    <location>
        <position position="166"/>
    </location>
    <ligand>
        <name>substrate</name>
    </ligand>
</feature>
<dbReference type="PANTHER" id="PTHR11735:SF6">
    <property type="entry name" value="TRNA N6-ADENOSINE THREONYLCARBAMOYLTRANSFERASE, MITOCHONDRIAL"/>
    <property type="match status" value="1"/>
</dbReference>
<evidence type="ECO:0000259" key="8">
    <source>
        <dbReference type="Pfam" id="PF00814"/>
    </source>
</evidence>
<dbReference type="Gene3D" id="3.30.420.40">
    <property type="match status" value="2"/>
</dbReference>
<comment type="subcellular location">
    <subcellularLocation>
        <location evidence="7">Cytoplasm</location>
    </subcellularLocation>
</comment>
<dbReference type="PRINTS" id="PR00789">
    <property type="entry name" value="OSIALOPTASE"/>
</dbReference>
<dbReference type="InterPro" id="IPR022450">
    <property type="entry name" value="TsaD"/>
</dbReference>
<dbReference type="CDD" id="cd24133">
    <property type="entry name" value="ASKHA_NBD_TsaD_bac"/>
    <property type="match status" value="1"/>
</dbReference>
<feature type="domain" description="Gcp-like" evidence="8">
    <location>
        <begin position="23"/>
        <end position="312"/>
    </location>
</feature>
<keyword evidence="4 7" id="KW-0408">Iron</keyword>
<keyword evidence="5 7" id="KW-0012">Acyltransferase</keyword>
<sequence>MIVLAIETSCDETAVAIMDENRNILGNKVLSQTNLHEKFGGVVPEIAARSHVEFLPQLLEDTLAEANLKLNSIDAIAATGGPGLIGGVMVGVMYAKTIASVMKKKFIAVNHLEGHALAVRITEDVEYPYLLLLISGGHCQTIIAEDLGKYHVIGRTIDDAVGEAFDKVAKMLDLGYPGGVVVERFAQFGDEKKYVFPKPLIKKGEHNFSFSGLKTAVRNQIIKMESISEQDKADICASFQYTVAEILNTKLIEAAKSFSSKFPNSKDVVISGGVASNLYIRGKLGISMDDLGYRLLYPPIDLCTDNAAMIAWAAIERLERGCSSNLCFKPKSRWQLNEITY</sequence>
<feature type="binding site" evidence="7">
    <location>
        <position position="179"/>
    </location>
    <ligand>
        <name>substrate</name>
    </ligand>
</feature>
<feature type="binding site" evidence="7">
    <location>
        <position position="183"/>
    </location>
    <ligand>
        <name>substrate</name>
    </ligand>
</feature>
<dbReference type="EMBL" id="CP110820">
    <property type="protein sequence ID" value="WPX97116.1"/>
    <property type="molecule type" value="Genomic_DNA"/>
</dbReference>
<dbReference type="InterPro" id="IPR043129">
    <property type="entry name" value="ATPase_NBD"/>
</dbReference>
<dbReference type="EC" id="2.3.1.234" evidence="7"/>
<dbReference type="Proteomes" id="UP001327219">
    <property type="component" value="Chromosome"/>
</dbReference>
<feature type="binding site" evidence="7">
    <location>
        <position position="305"/>
    </location>
    <ligand>
        <name>Fe cation</name>
        <dbReference type="ChEBI" id="CHEBI:24875"/>
    </ligand>
</feature>
<evidence type="ECO:0000256" key="2">
    <source>
        <dbReference type="ARBA" id="ARBA00022694"/>
    </source>
</evidence>
<keyword evidence="2 7" id="KW-0819">tRNA processing</keyword>
<evidence type="ECO:0000256" key="6">
    <source>
        <dbReference type="ARBA" id="ARBA00048117"/>
    </source>
</evidence>
<dbReference type="Pfam" id="PF00814">
    <property type="entry name" value="TsaD"/>
    <property type="match status" value="1"/>
</dbReference>
<keyword evidence="7" id="KW-0963">Cytoplasm</keyword>
<evidence type="ECO:0000256" key="4">
    <source>
        <dbReference type="ARBA" id="ARBA00023004"/>
    </source>
</evidence>
<protein>
    <recommendedName>
        <fullName evidence="7">tRNA N6-adenosine threonylcarbamoyltransferase</fullName>
        <ecNumber evidence="7">2.3.1.234</ecNumber>
    </recommendedName>
    <alternativeName>
        <fullName evidence="7">N6-L-threonylcarbamoyladenine synthase</fullName>
        <shortName evidence="7">t(6)A synthase</shortName>
    </alternativeName>
    <alternativeName>
        <fullName evidence="7">t(6)A37 threonylcarbamoyladenosine biosynthesis protein TsaD</fullName>
    </alternativeName>
    <alternativeName>
        <fullName evidence="7">tRNA threonylcarbamoyladenosine biosynthesis protein TsaD</fullName>
    </alternativeName>
</protein>
<evidence type="ECO:0000256" key="3">
    <source>
        <dbReference type="ARBA" id="ARBA00022723"/>
    </source>
</evidence>
<feature type="binding site" evidence="7">
    <location>
        <position position="111"/>
    </location>
    <ligand>
        <name>Fe cation</name>
        <dbReference type="ChEBI" id="CHEBI:24875"/>
    </ligand>
</feature>
<proteinExistence type="inferred from homology"/>
<accession>A0ABZ0ULV3</accession>
<evidence type="ECO:0000256" key="7">
    <source>
        <dbReference type="HAMAP-Rule" id="MF_01445"/>
    </source>
</evidence>
<dbReference type="NCBIfam" id="TIGR00329">
    <property type="entry name" value="gcp_kae1"/>
    <property type="match status" value="1"/>
</dbReference>
<dbReference type="InterPro" id="IPR017861">
    <property type="entry name" value="KAE1/TsaD"/>
</dbReference>
<dbReference type="HAMAP" id="MF_01445">
    <property type="entry name" value="TsaD"/>
    <property type="match status" value="1"/>
</dbReference>
<dbReference type="NCBIfam" id="TIGR03723">
    <property type="entry name" value="T6A_TsaD_YgjD"/>
    <property type="match status" value="1"/>
</dbReference>
<gene>
    <name evidence="7" type="primary">tsaD</name>
    <name evidence="9" type="ORF">Bandiella_01260</name>
</gene>
<name>A0ABZ0ULV3_9RICK</name>
<dbReference type="RefSeq" id="WP_323732735.1">
    <property type="nucleotide sequence ID" value="NZ_CP110820.1"/>
</dbReference>